<evidence type="ECO:0000313" key="1">
    <source>
        <dbReference type="EMBL" id="MBW0469525.1"/>
    </source>
</evidence>
<comment type="caution">
    <text evidence="1">The sequence shown here is derived from an EMBL/GenBank/DDBJ whole genome shotgun (WGS) entry which is preliminary data.</text>
</comment>
<reference evidence="1" key="1">
    <citation type="submission" date="2021-03" db="EMBL/GenBank/DDBJ databases">
        <title>Draft genome sequence of rust myrtle Austropuccinia psidii MF-1, a brazilian biotype.</title>
        <authorList>
            <person name="Quecine M.C."/>
            <person name="Pachon D.M.R."/>
            <person name="Bonatelli M.L."/>
            <person name="Correr F.H."/>
            <person name="Franceschini L.M."/>
            <person name="Leite T.F."/>
            <person name="Margarido G.R.A."/>
            <person name="Almeida C.A."/>
            <person name="Ferrarezi J.A."/>
            <person name="Labate C.A."/>
        </authorList>
    </citation>
    <scope>NUCLEOTIDE SEQUENCE</scope>
    <source>
        <strain evidence="1">MF-1</strain>
    </source>
</reference>
<dbReference type="Proteomes" id="UP000765509">
    <property type="component" value="Unassembled WGS sequence"/>
</dbReference>
<dbReference type="EMBL" id="AVOT02002212">
    <property type="protein sequence ID" value="MBW0469525.1"/>
    <property type="molecule type" value="Genomic_DNA"/>
</dbReference>
<protein>
    <submittedName>
        <fullName evidence="1">Uncharacterized protein</fullName>
    </submittedName>
</protein>
<sequence length="110" mass="11816">MRQRMSMASPPTAMRIGGIAPTHAGLLPANGFSSTSSLEFGRQGSSEPSLFQLLRQITSLFAMSPPNCSGSNGGVESLSCLAWFLLLQYMRRTRAASMRQVATATSMVKE</sequence>
<organism evidence="1 2">
    <name type="scientific">Austropuccinia psidii MF-1</name>
    <dbReference type="NCBI Taxonomy" id="1389203"/>
    <lineage>
        <taxon>Eukaryota</taxon>
        <taxon>Fungi</taxon>
        <taxon>Dikarya</taxon>
        <taxon>Basidiomycota</taxon>
        <taxon>Pucciniomycotina</taxon>
        <taxon>Pucciniomycetes</taxon>
        <taxon>Pucciniales</taxon>
        <taxon>Sphaerophragmiaceae</taxon>
        <taxon>Austropuccinia</taxon>
    </lineage>
</organism>
<accession>A0A9Q3GJQ1</accession>
<dbReference type="AlphaFoldDB" id="A0A9Q3GJQ1"/>
<keyword evidence="2" id="KW-1185">Reference proteome</keyword>
<evidence type="ECO:0000313" key="2">
    <source>
        <dbReference type="Proteomes" id="UP000765509"/>
    </source>
</evidence>
<proteinExistence type="predicted"/>
<name>A0A9Q3GJQ1_9BASI</name>
<gene>
    <name evidence="1" type="ORF">O181_009240</name>
</gene>